<keyword evidence="2" id="KW-0442">Lipid degradation</keyword>
<keyword evidence="3" id="KW-0443">Lipid metabolism</keyword>
<dbReference type="GO" id="GO:0016787">
    <property type="term" value="F:hydrolase activity"/>
    <property type="evidence" value="ECO:0007669"/>
    <property type="project" value="UniProtKB-KW"/>
</dbReference>
<organism evidence="6 7">
    <name type="scientific">Candidatus Scatenecus faecavium</name>
    <dbReference type="NCBI Taxonomy" id="2840915"/>
    <lineage>
        <taxon>Bacteria</taxon>
        <taxon>Candidatus Scatenecus</taxon>
    </lineage>
</organism>
<dbReference type="PANTHER" id="PTHR14226">
    <property type="entry name" value="NEUROPATHY TARGET ESTERASE/SWISS CHEESE D.MELANOGASTER"/>
    <property type="match status" value="1"/>
</dbReference>
<reference evidence="6" key="1">
    <citation type="submission" date="2020-10" db="EMBL/GenBank/DDBJ databases">
        <authorList>
            <person name="Gilroy R."/>
        </authorList>
    </citation>
    <scope>NUCLEOTIDE SEQUENCE</scope>
    <source>
        <strain evidence="6">CHK152-2994</strain>
    </source>
</reference>
<accession>A0A9D1FV29</accession>
<dbReference type="PROSITE" id="PS51635">
    <property type="entry name" value="PNPLA"/>
    <property type="match status" value="1"/>
</dbReference>
<evidence type="ECO:0000313" key="6">
    <source>
        <dbReference type="EMBL" id="HIS82550.1"/>
    </source>
</evidence>
<sequence length="104" mass="11336">MENNNSLKYTCLFGGGAIRGAAYVGTMRAMEELGINPTTLAGSSVGSVIAGLMAVGYSAEEAYDVFIQFNFEIFRDVQLSLGPKFALSKGELFLEWIRDLIEKN</sequence>
<protein>
    <submittedName>
        <fullName evidence="6">Patatin-like phospholipase family protein</fullName>
    </submittedName>
</protein>
<dbReference type="GO" id="GO:0016042">
    <property type="term" value="P:lipid catabolic process"/>
    <property type="evidence" value="ECO:0007669"/>
    <property type="project" value="UniProtKB-KW"/>
</dbReference>
<dbReference type="InterPro" id="IPR002641">
    <property type="entry name" value="PNPLA_dom"/>
</dbReference>
<evidence type="ECO:0000256" key="2">
    <source>
        <dbReference type="ARBA" id="ARBA00022963"/>
    </source>
</evidence>
<feature type="domain" description="PNPLA" evidence="5">
    <location>
        <begin position="11"/>
        <end position="104"/>
    </location>
</feature>
<dbReference type="PANTHER" id="PTHR14226:SF29">
    <property type="entry name" value="NEUROPATHY TARGET ESTERASE SWS"/>
    <property type="match status" value="1"/>
</dbReference>
<evidence type="ECO:0000256" key="1">
    <source>
        <dbReference type="ARBA" id="ARBA00022801"/>
    </source>
</evidence>
<evidence type="ECO:0000313" key="7">
    <source>
        <dbReference type="Proteomes" id="UP000824139"/>
    </source>
</evidence>
<dbReference type="Gene3D" id="3.40.1090.10">
    <property type="entry name" value="Cytosolic phospholipase A2 catalytic domain"/>
    <property type="match status" value="1"/>
</dbReference>
<dbReference type="InterPro" id="IPR016035">
    <property type="entry name" value="Acyl_Trfase/lysoPLipase"/>
</dbReference>
<feature type="non-terminal residue" evidence="6">
    <location>
        <position position="104"/>
    </location>
</feature>
<evidence type="ECO:0000259" key="5">
    <source>
        <dbReference type="PROSITE" id="PS51635"/>
    </source>
</evidence>
<dbReference type="AlphaFoldDB" id="A0A9D1FV29"/>
<evidence type="ECO:0000256" key="4">
    <source>
        <dbReference type="PROSITE-ProRule" id="PRU01161"/>
    </source>
</evidence>
<dbReference type="EMBL" id="DVJO01000063">
    <property type="protein sequence ID" value="HIS82550.1"/>
    <property type="molecule type" value="Genomic_DNA"/>
</dbReference>
<comment type="caution">
    <text evidence="4">Lacks conserved residue(s) required for the propagation of feature annotation.</text>
</comment>
<reference evidence="6" key="2">
    <citation type="journal article" date="2021" name="PeerJ">
        <title>Extensive microbial diversity within the chicken gut microbiome revealed by metagenomics and culture.</title>
        <authorList>
            <person name="Gilroy R."/>
            <person name="Ravi A."/>
            <person name="Getino M."/>
            <person name="Pursley I."/>
            <person name="Horton D.L."/>
            <person name="Alikhan N.F."/>
            <person name="Baker D."/>
            <person name="Gharbi K."/>
            <person name="Hall N."/>
            <person name="Watson M."/>
            <person name="Adriaenssens E.M."/>
            <person name="Foster-Nyarko E."/>
            <person name="Jarju S."/>
            <person name="Secka A."/>
            <person name="Antonio M."/>
            <person name="Oren A."/>
            <person name="Chaudhuri R.R."/>
            <person name="La Ragione R."/>
            <person name="Hildebrand F."/>
            <person name="Pallen M.J."/>
        </authorList>
    </citation>
    <scope>NUCLEOTIDE SEQUENCE</scope>
    <source>
        <strain evidence="6">CHK152-2994</strain>
    </source>
</reference>
<dbReference type="Proteomes" id="UP000824139">
    <property type="component" value="Unassembled WGS sequence"/>
</dbReference>
<name>A0A9D1FV29_9BACT</name>
<dbReference type="Pfam" id="PF01734">
    <property type="entry name" value="Patatin"/>
    <property type="match status" value="1"/>
</dbReference>
<feature type="short sequence motif" description="GXSXG" evidence="4">
    <location>
        <begin position="42"/>
        <end position="46"/>
    </location>
</feature>
<keyword evidence="1" id="KW-0378">Hydrolase</keyword>
<dbReference type="SUPFAM" id="SSF52151">
    <property type="entry name" value="FabD/lysophospholipase-like"/>
    <property type="match status" value="1"/>
</dbReference>
<gene>
    <name evidence="6" type="ORF">IAD41_02960</name>
</gene>
<dbReference type="InterPro" id="IPR050301">
    <property type="entry name" value="NTE"/>
</dbReference>
<comment type="caution">
    <text evidence="6">The sequence shown here is derived from an EMBL/GenBank/DDBJ whole genome shotgun (WGS) entry which is preliminary data.</text>
</comment>
<proteinExistence type="predicted"/>
<evidence type="ECO:0000256" key="3">
    <source>
        <dbReference type="ARBA" id="ARBA00023098"/>
    </source>
</evidence>